<evidence type="ECO:0000259" key="1">
    <source>
        <dbReference type="PROSITE" id="PS50943"/>
    </source>
</evidence>
<dbReference type="SMART" id="SM00530">
    <property type="entry name" value="HTH_XRE"/>
    <property type="match status" value="1"/>
</dbReference>
<proteinExistence type="predicted"/>
<evidence type="ECO:0000313" key="2">
    <source>
        <dbReference type="EMBL" id="SMD65382.1"/>
    </source>
</evidence>
<name>A0A1Y5YTN4_9BACI</name>
<dbReference type="InterPro" id="IPR010982">
    <property type="entry name" value="Lambda_DNA-bd_dom_sf"/>
</dbReference>
<dbReference type="Proteomes" id="UP000194499">
    <property type="component" value="Unassembled WGS sequence"/>
</dbReference>
<dbReference type="RefSeq" id="WP_088106231.1">
    <property type="nucleotide sequence ID" value="NZ_FWZB01000019.1"/>
</dbReference>
<dbReference type="GO" id="GO:0003677">
    <property type="term" value="F:DNA binding"/>
    <property type="evidence" value="ECO:0007669"/>
    <property type="project" value="InterPro"/>
</dbReference>
<dbReference type="SUPFAM" id="SSF47413">
    <property type="entry name" value="lambda repressor-like DNA-binding domains"/>
    <property type="match status" value="1"/>
</dbReference>
<organism evidence="2 3">
    <name type="scientific">Bacillus pacificus</name>
    <dbReference type="NCBI Taxonomy" id="2026187"/>
    <lineage>
        <taxon>Bacteria</taxon>
        <taxon>Bacillati</taxon>
        <taxon>Bacillota</taxon>
        <taxon>Bacilli</taxon>
        <taxon>Bacillales</taxon>
        <taxon>Bacillaceae</taxon>
        <taxon>Bacillus</taxon>
        <taxon>Bacillus cereus group</taxon>
    </lineage>
</organism>
<feature type="domain" description="HTH cro/C1-type" evidence="1">
    <location>
        <begin position="5"/>
        <end position="58"/>
    </location>
</feature>
<protein>
    <submittedName>
        <fullName evidence="2">Helix-turn-helix protein</fullName>
    </submittedName>
</protein>
<dbReference type="EMBL" id="FWZB01000019">
    <property type="protein sequence ID" value="SMD65382.1"/>
    <property type="molecule type" value="Genomic_DNA"/>
</dbReference>
<reference evidence="3" key="1">
    <citation type="submission" date="2017-04" db="EMBL/GenBank/DDBJ databases">
        <authorList>
            <person name="Criscuolo A."/>
        </authorList>
    </citation>
    <scope>NUCLEOTIDE SEQUENCE [LARGE SCALE GENOMIC DNA]</scope>
</reference>
<dbReference type="InterPro" id="IPR001387">
    <property type="entry name" value="Cro/C1-type_HTH"/>
</dbReference>
<dbReference type="Pfam" id="PF01381">
    <property type="entry name" value="HTH_3"/>
    <property type="match status" value="1"/>
</dbReference>
<dbReference type="Gene3D" id="1.10.260.40">
    <property type="entry name" value="lambda repressor-like DNA-binding domains"/>
    <property type="match status" value="1"/>
</dbReference>
<dbReference type="PROSITE" id="PS50943">
    <property type="entry name" value="HTH_CROC1"/>
    <property type="match status" value="1"/>
</dbReference>
<evidence type="ECO:0000313" key="3">
    <source>
        <dbReference type="Proteomes" id="UP000194499"/>
    </source>
</evidence>
<sequence length="73" mass="8767">MNNILRTERKKMKFTQKQLAEKLGISTVYVRKIENGYIPRPDIMVKYQDVFDVSVKELFPDYFSVFDDKKFII</sequence>
<accession>A0A1Y5YTN4</accession>
<dbReference type="AlphaFoldDB" id="A0A1Y5YTN4"/>
<dbReference type="CDD" id="cd00093">
    <property type="entry name" value="HTH_XRE"/>
    <property type="match status" value="1"/>
</dbReference>
<gene>
    <name evidence="2" type="ORF">BACERE00191_00377</name>
</gene>